<dbReference type="InterPro" id="IPR023393">
    <property type="entry name" value="START-like_dom_sf"/>
</dbReference>
<protein>
    <recommendedName>
        <fullName evidence="2">Activator of Hsp90 ATPase homologue 1/2-like C-terminal domain-containing protein</fullName>
    </recommendedName>
</protein>
<dbReference type="Proteomes" id="UP000275024">
    <property type="component" value="Unassembled WGS sequence"/>
</dbReference>
<dbReference type="Pfam" id="PF08327">
    <property type="entry name" value="AHSA1"/>
    <property type="match status" value="1"/>
</dbReference>
<dbReference type="SUPFAM" id="SSF55961">
    <property type="entry name" value="Bet v1-like"/>
    <property type="match status" value="1"/>
</dbReference>
<evidence type="ECO:0000313" key="4">
    <source>
        <dbReference type="EMBL" id="RKN14421.1"/>
    </source>
</evidence>
<name>A0A3A9VT88_9ACTN</name>
<dbReference type="EMBL" id="RBDY01000039">
    <property type="protein sequence ID" value="RKN14421.1"/>
    <property type="molecule type" value="Genomic_DNA"/>
</dbReference>
<accession>A0A3A9VT88</accession>
<evidence type="ECO:0000313" key="5">
    <source>
        <dbReference type="Proteomes" id="UP000268652"/>
    </source>
</evidence>
<reference evidence="5 6" key="1">
    <citation type="submission" date="2018-09" db="EMBL/GenBank/DDBJ databases">
        <title>Streptomyces sp. nov. DS1-2, an endophytic actinomycete isolated from roots of Dendrobium scabrilingue.</title>
        <authorList>
            <person name="Kuncharoen N."/>
            <person name="Kudo T."/>
            <person name="Ohkuma M."/>
            <person name="Yuki M."/>
            <person name="Tanasupawat S."/>
        </authorList>
    </citation>
    <scope>NUCLEOTIDE SEQUENCE [LARGE SCALE GENOMIC DNA]</scope>
    <source>
        <strain evidence="3 6">AZ1-7</strain>
        <strain evidence="4 5">DS1-2</strain>
    </source>
</reference>
<dbReference type="OrthoDB" id="9803476at2"/>
<evidence type="ECO:0000313" key="3">
    <source>
        <dbReference type="EMBL" id="RKN04098.1"/>
    </source>
</evidence>
<comment type="similarity">
    <text evidence="1">Belongs to the AHA1 family.</text>
</comment>
<comment type="caution">
    <text evidence="3">The sequence shown here is derived from an EMBL/GenBank/DDBJ whole genome shotgun (WGS) entry which is preliminary data.</text>
</comment>
<dbReference type="AlphaFoldDB" id="A0A3A9VT88"/>
<dbReference type="Gene3D" id="3.30.530.20">
    <property type="match status" value="1"/>
</dbReference>
<keyword evidence="5" id="KW-1185">Reference proteome</keyword>
<organism evidence="3 6">
    <name type="scientific">Streptomyces radicis</name>
    <dbReference type="NCBI Taxonomy" id="1750517"/>
    <lineage>
        <taxon>Bacteria</taxon>
        <taxon>Bacillati</taxon>
        <taxon>Actinomycetota</taxon>
        <taxon>Actinomycetes</taxon>
        <taxon>Kitasatosporales</taxon>
        <taxon>Streptomycetaceae</taxon>
        <taxon>Streptomyces</taxon>
    </lineage>
</organism>
<dbReference type="RefSeq" id="WP_120700266.1">
    <property type="nucleotide sequence ID" value="NZ_RBDX01000040.1"/>
</dbReference>
<sequence>MSDPLPQQPVAATLEPTGEGRWALALERELSSTAEGAWAALTEAEWVARWAPYTPGRDLDSPGPVAMPETDPADPAPQGAVLAVAPPRLLTLAWYGDELRFALTPADTGTRLRLTHVFGDGTRAAEFAAGWHLCLAALTGSLEGRAVPRVVGEAARAHGFDRLRDQYADLLGAP</sequence>
<evidence type="ECO:0000259" key="2">
    <source>
        <dbReference type="Pfam" id="PF08327"/>
    </source>
</evidence>
<proteinExistence type="inferred from homology"/>
<feature type="domain" description="Activator of Hsp90 ATPase homologue 1/2-like C-terminal" evidence="2">
    <location>
        <begin position="33"/>
        <end position="142"/>
    </location>
</feature>
<dbReference type="Proteomes" id="UP000268652">
    <property type="component" value="Unassembled WGS sequence"/>
</dbReference>
<gene>
    <name evidence="4" type="ORF">D7318_29275</name>
    <name evidence="3" type="ORF">D7319_29700</name>
</gene>
<evidence type="ECO:0000256" key="1">
    <source>
        <dbReference type="ARBA" id="ARBA00006817"/>
    </source>
</evidence>
<dbReference type="EMBL" id="RBDX01000040">
    <property type="protein sequence ID" value="RKN04098.1"/>
    <property type="molecule type" value="Genomic_DNA"/>
</dbReference>
<evidence type="ECO:0000313" key="6">
    <source>
        <dbReference type="Proteomes" id="UP000275024"/>
    </source>
</evidence>
<dbReference type="InterPro" id="IPR013538">
    <property type="entry name" value="ASHA1/2-like_C"/>
</dbReference>